<dbReference type="SUPFAM" id="SSF47823">
    <property type="entry name" value="lambda integrase-like, N-terminal domain"/>
    <property type="match status" value="1"/>
</dbReference>
<dbReference type="PANTHER" id="PTHR34605">
    <property type="entry name" value="PHAGE_INTEGRASE DOMAIN-CONTAINING PROTEIN"/>
    <property type="match status" value="1"/>
</dbReference>
<organism evidence="4">
    <name type="scientific">invertebrate metagenome</name>
    <dbReference type="NCBI Taxonomy" id="1711999"/>
    <lineage>
        <taxon>unclassified sequences</taxon>
        <taxon>metagenomes</taxon>
        <taxon>organismal metagenomes</taxon>
    </lineage>
</organism>
<dbReference type="Gene3D" id="1.10.150.130">
    <property type="match status" value="1"/>
</dbReference>
<dbReference type="SUPFAM" id="SSF56349">
    <property type="entry name" value="DNA breaking-rejoining enzymes"/>
    <property type="match status" value="1"/>
</dbReference>
<proteinExistence type="predicted"/>
<protein>
    <recommendedName>
        <fullName evidence="3">Tyr recombinase domain-containing protein</fullName>
    </recommendedName>
</protein>
<accession>A0A2H9T3A9</accession>
<dbReference type="GO" id="GO:0015074">
    <property type="term" value="P:DNA integration"/>
    <property type="evidence" value="ECO:0007669"/>
    <property type="project" value="InterPro"/>
</dbReference>
<reference evidence="4" key="1">
    <citation type="journal article" date="2017" name="Appl. Environ. Microbiol.">
        <title>Molecular characterization of an Endozoicomonas-like organism causing infection in king scallop Pecten maximus L.</title>
        <authorList>
            <person name="Cano I."/>
            <person name="van Aerle R."/>
            <person name="Ross S."/>
            <person name="Verner-Jeffreys D.W."/>
            <person name="Paley R.K."/>
            <person name="Rimmer G."/>
            <person name="Ryder D."/>
            <person name="Hooper P."/>
            <person name="Stone D."/>
            <person name="Feist S.W."/>
        </authorList>
    </citation>
    <scope>NUCLEOTIDE SEQUENCE</scope>
</reference>
<dbReference type="GO" id="GO:0003677">
    <property type="term" value="F:DNA binding"/>
    <property type="evidence" value="ECO:0007669"/>
    <property type="project" value="UniProtKB-KW"/>
</dbReference>
<dbReference type="InterPro" id="IPR013762">
    <property type="entry name" value="Integrase-like_cat_sf"/>
</dbReference>
<keyword evidence="2" id="KW-0233">DNA recombination</keyword>
<dbReference type="InterPro" id="IPR011010">
    <property type="entry name" value="DNA_brk_join_enz"/>
</dbReference>
<dbReference type="AlphaFoldDB" id="A0A2H9T3A9"/>
<evidence type="ECO:0000256" key="1">
    <source>
        <dbReference type="ARBA" id="ARBA00023125"/>
    </source>
</evidence>
<dbReference type="InterPro" id="IPR052925">
    <property type="entry name" value="Phage_Integrase-like_Recomb"/>
</dbReference>
<name>A0A2H9T3A9_9ZZZZ</name>
<feature type="domain" description="Tyr recombinase" evidence="3">
    <location>
        <begin position="98"/>
        <end position="304"/>
    </location>
</feature>
<dbReference type="InterPro" id="IPR010998">
    <property type="entry name" value="Integrase_recombinase_N"/>
</dbReference>
<gene>
    <name evidence="4" type="ORF">CI610_03353</name>
</gene>
<dbReference type="EMBL" id="NSIT01000411">
    <property type="protein sequence ID" value="PJE77718.1"/>
    <property type="molecule type" value="Genomic_DNA"/>
</dbReference>
<comment type="caution">
    <text evidence="4">The sequence shown here is derived from an EMBL/GenBank/DDBJ whole genome shotgun (WGS) entry which is preliminary data.</text>
</comment>
<sequence length="304" mass="34079">MKDAIAPQTQALYRRAFQALHQFVNRDFHLQTCLPTTVGTLVYFIAHLSQQKMAAATVSTYTAAIGYINRLAGHPDPTQSFIVKKILTSIQRGSYRPDTRLPITPNILNKLVHSLPHIASSHYQACMLKAMYLLAFHAFLRVGEITINKSTSHVLQFDDAKIILAGSRPSTLELTFRSFKGHYNIRPVTLAIHAKSQELSTCPVTALYQYIQLRGVLPGPLFTFPGNIPVSYQHFSLCLRNSLIQAGFQPNQYTSHSFRIGAASTAAATGVPDEEIQQMGRWKSLAFKRYIRLPTLYDIPTPLY</sequence>
<keyword evidence="1" id="KW-0238">DNA-binding</keyword>
<dbReference type="GO" id="GO:0006310">
    <property type="term" value="P:DNA recombination"/>
    <property type="evidence" value="ECO:0007669"/>
    <property type="project" value="UniProtKB-KW"/>
</dbReference>
<dbReference type="PROSITE" id="PS51898">
    <property type="entry name" value="TYR_RECOMBINASE"/>
    <property type="match status" value="1"/>
</dbReference>
<dbReference type="PANTHER" id="PTHR34605:SF3">
    <property type="entry name" value="P CELL-TYPE AGGLUTINATION PROTEIN MAP4-LIKE-RELATED"/>
    <property type="match status" value="1"/>
</dbReference>
<dbReference type="Gene3D" id="1.10.443.10">
    <property type="entry name" value="Intergrase catalytic core"/>
    <property type="match status" value="1"/>
</dbReference>
<evidence type="ECO:0000256" key="2">
    <source>
        <dbReference type="ARBA" id="ARBA00023172"/>
    </source>
</evidence>
<dbReference type="InterPro" id="IPR002104">
    <property type="entry name" value="Integrase_catalytic"/>
</dbReference>
<evidence type="ECO:0000313" key="4">
    <source>
        <dbReference type="EMBL" id="PJE77718.1"/>
    </source>
</evidence>
<evidence type="ECO:0000259" key="3">
    <source>
        <dbReference type="PROSITE" id="PS51898"/>
    </source>
</evidence>